<dbReference type="AlphaFoldDB" id="A0A0M9WD88"/>
<organism evidence="1 2">
    <name type="scientific">Penicillium nordicum</name>
    <dbReference type="NCBI Taxonomy" id="229535"/>
    <lineage>
        <taxon>Eukaryota</taxon>
        <taxon>Fungi</taxon>
        <taxon>Dikarya</taxon>
        <taxon>Ascomycota</taxon>
        <taxon>Pezizomycotina</taxon>
        <taxon>Eurotiomycetes</taxon>
        <taxon>Eurotiomycetidae</taxon>
        <taxon>Eurotiales</taxon>
        <taxon>Aspergillaceae</taxon>
        <taxon>Penicillium</taxon>
    </lineage>
</organism>
<proteinExistence type="predicted"/>
<dbReference type="Proteomes" id="UP000037696">
    <property type="component" value="Unassembled WGS sequence"/>
</dbReference>
<keyword evidence="2" id="KW-1185">Reference proteome</keyword>
<sequence length="68" mass="7746">MGAFQLVMQSQRNIATDRKTTGTQSDSVAIRRSARIAEPAWPQFRFNLNSIHFKSPYTNTVNSILYVL</sequence>
<accession>A0A0M9WD88</accession>
<evidence type="ECO:0000313" key="2">
    <source>
        <dbReference type="Proteomes" id="UP000037696"/>
    </source>
</evidence>
<gene>
    <name evidence="1" type="ORF">ACN38_g8744</name>
</gene>
<dbReference type="EMBL" id="LHQQ01000165">
    <property type="protein sequence ID" value="KOS40392.1"/>
    <property type="molecule type" value="Genomic_DNA"/>
</dbReference>
<name>A0A0M9WD88_9EURO</name>
<evidence type="ECO:0000313" key="1">
    <source>
        <dbReference type="EMBL" id="KOS40392.1"/>
    </source>
</evidence>
<protein>
    <submittedName>
        <fullName evidence="1">Uncharacterized protein</fullName>
    </submittedName>
</protein>
<comment type="caution">
    <text evidence="1">The sequence shown here is derived from an EMBL/GenBank/DDBJ whole genome shotgun (WGS) entry which is preliminary data.</text>
</comment>
<reference evidence="1 2" key="1">
    <citation type="submission" date="2015-08" db="EMBL/GenBank/DDBJ databases">
        <title>Genome sequencing of Penicillium nordicum.</title>
        <authorList>
            <person name="Nguyen H.D."/>
            <person name="Seifert K.A."/>
        </authorList>
    </citation>
    <scope>NUCLEOTIDE SEQUENCE [LARGE SCALE GENOMIC DNA]</scope>
    <source>
        <strain evidence="1 2">DAOMC 185683</strain>
    </source>
</reference>